<protein>
    <submittedName>
        <fullName evidence="3">RNA-directed DNA polymerase, eukaryota, reverse transcriptase zinc-binding domain protein</fullName>
    </submittedName>
</protein>
<dbReference type="Proteomes" id="UP001151760">
    <property type="component" value="Unassembled WGS sequence"/>
</dbReference>
<name>A0ABQ5GQL8_9ASTR</name>
<feature type="domain" description="Reverse transcriptase" evidence="1">
    <location>
        <begin position="238"/>
        <end position="395"/>
    </location>
</feature>
<feature type="domain" description="Reverse transcriptase zinc-binding" evidence="2">
    <location>
        <begin position="599"/>
        <end position="666"/>
    </location>
</feature>
<dbReference type="Pfam" id="PF13966">
    <property type="entry name" value="zf-RVT"/>
    <property type="match status" value="1"/>
</dbReference>
<reference evidence="3" key="2">
    <citation type="submission" date="2022-01" db="EMBL/GenBank/DDBJ databases">
        <authorList>
            <person name="Yamashiro T."/>
            <person name="Shiraishi A."/>
            <person name="Satake H."/>
            <person name="Nakayama K."/>
        </authorList>
    </citation>
    <scope>NUCLEOTIDE SEQUENCE</scope>
</reference>
<reference evidence="3" key="1">
    <citation type="journal article" date="2022" name="Int. J. Mol. Sci.">
        <title>Draft Genome of Tanacetum Coccineum: Genomic Comparison of Closely Related Tanacetum-Family Plants.</title>
        <authorList>
            <person name="Yamashiro T."/>
            <person name="Shiraishi A."/>
            <person name="Nakayama K."/>
            <person name="Satake H."/>
        </authorList>
    </citation>
    <scope>NUCLEOTIDE SEQUENCE</scope>
</reference>
<dbReference type="InterPro" id="IPR043502">
    <property type="entry name" value="DNA/RNA_pol_sf"/>
</dbReference>
<keyword evidence="3" id="KW-0695">RNA-directed DNA polymerase</keyword>
<evidence type="ECO:0000313" key="3">
    <source>
        <dbReference type="EMBL" id="GJT77710.1"/>
    </source>
</evidence>
<proteinExistence type="predicted"/>
<organism evidence="3 4">
    <name type="scientific">Tanacetum coccineum</name>
    <dbReference type="NCBI Taxonomy" id="301880"/>
    <lineage>
        <taxon>Eukaryota</taxon>
        <taxon>Viridiplantae</taxon>
        <taxon>Streptophyta</taxon>
        <taxon>Embryophyta</taxon>
        <taxon>Tracheophyta</taxon>
        <taxon>Spermatophyta</taxon>
        <taxon>Magnoliopsida</taxon>
        <taxon>eudicotyledons</taxon>
        <taxon>Gunneridae</taxon>
        <taxon>Pentapetalae</taxon>
        <taxon>asterids</taxon>
        <taxon>campanulids</taxon>
        <taxon>Asterales</taxon>
        <taxon>Asteraceae</taxon>
        <taxon>Asteroideae</taxon>
        <taxon>Anthemideae</taxon>
        <taxon>Anthemidinae</taxon>
        <taxon>Tanacetum</taxon>
    </lineage>
</organism>
<evidence type="ECO:0000313" key="4">
    <source>
        <dbReference type="Proteomes" id="UP001151760"/>
    </source>
</evidence>
<keyword evidence="3" id="KW-0808">Transferase</keyword>
<dbReference type="SUPFAM" id="SSF56672">
    <property type="entry name" value="DNA/RNA polymerases"/>
    <property type="match status" value="1"/>
</dbReference>
<dbReference type="GO" id="GO:0003964">
    <property type="term" value="F:RNA-directed DNA polymerase activity"/>
    <property type="evidence" value="ECO:0007669"/>
    <property type="project" value="UniProtKB-KW"/>
</dbReference>
<dbReference type="CDD" id="cd01650">
    <property type="entry name" value="RT_nLTR_like"/>
    <property type="match status" value="1"/>
</dbReference>
<evidence type="ECO:0000259" key="2">
    <source>
        <dbReference type="Pfam" id="PF13966"/>
    </source>
</evidence>
<dbReference type="InterPro" id="IPR000477">
    <property type="entry name" value="RT_dom"/>
</dbReference>
<dbReference type="InterPro" id="IPR026960">
    <property type="entry name" value="RVT-Znf"/>
</dbReference>
<dbReference type="PANTHER" id="PTHR46890:SF50">
    <property type="entry name" value="RNA-DIRECTED DNA POLYMERASE, EUKARYOTA, REVERSE TRANSCRIPTASE ZINC-BINDING DOMAIN PROTEIN-RELATED"/>
    <property type="match status" value="1"/>
</dbReference>
<accession>A0ABQ5GQL8</accession>
<dbReference type="EMBL" id="BQNB010018737">
    <property type="protein sequence ID" value="GJT77710.1"/>
    <property type="molecule type" value="Genomic_DNA"/>
</dbReference>
<gene>
    <name evidence="3" type="ORF">Tco_1044435</name>
</gene>
<dbReference type="InterPro" id="IPR052343">
    <property type="entry name" value="Retrotransposon-Effector_Assoc"/>
</dbReference>
<dbReference type="Pfam" id="PF00078">
    <property type="entry name" value="RVT_1"/>
    <property type="match status" value="1"/>
</dbReference>
<keyword evidence="3" id="KW-0548">Nucleotidyltransferase</keyword>
<evidence type="ECO:0000259" key="1">
    <source>
        <dbReference type="Pfam" id="PF00078"/>
    </source>
</evidence>
<dbReference type="PANTHER" id="PTHR46890">
    <property type="entry name" value="NON-LTR RETROLELEMENT REVERSE TRANSCRIPTASE-LIKE PROTEIN-RELATED"/>
    <property type="match status" value="1"/>
</dbReference>
<sequence length="702" mass="80726">MATNPTTPQKESLEQWQQEGNSIASNGFPFGSLCRSIEHSIREIEYSGGVATETEREDRVKLIQEVDDLDRSKSMDLAQKARVTWETEGDENTKVFHGMINQRRRKQSIQGILINGVWISDPHHVKTAFLKFYHDKFKAQTAHVNFGNHLAFKSISPSERISLEGHVSVDEIREAVWDCGSEKAPGPDDFSFLFLKKFWELLKHDVERFVMDFFATSRMPMGVNSAFITLIPKLPNPDLITDFWPISLIGLQHKIVAKILANRLAKVVHKLVSPEQSAFISGRQILDGPLMLSEIIDWYKKRGKKRMVFKVDFEKAYDSVSWKYLDHVLNQFGFGSKWRGWIRECLYSARTSIMVNGSPTAEFSLNRGLRQGDPLSPFLFILIMEGLYIAIEDAVHQQLISGVNIGATDRKITITFFWGGDQNLKKMSWIKWENILESLEKGDLGVGSLKAFNLALLQKWRWRFVTQLDMLWVKLFKAIRGTCLDLKGCSSNGVWAKIVGSFNTLHSSGILANGILKCKVGDGASVRFWKDTWLGDEPLSIRYNRLFRLDSNEECLIKERLVNGSNILDSWQWLIGKDSFFAVSETRKHIYDIILPSTQVSTRWCKALPRKVNIFMWRLRLDRMPHRLNLSKRDMDINSILCSVCNNGMESSEHLFCSCEVAVNVWRLIRLWRDAQLPVFNSQRKDVCNRCYYLVDAMEVSE</sequence>
<keyword evidence="4" id="KW-1185">Reference proteome</keyword>
<comment type="caution">
    <text evidence="3">The sequence shown here is derived from an EMBL/GenBank/DDBJ whole genome shotgun (WGS) entry which is preliminary data.</text>
</comment>